<evidence type="ECO:0000256" key="2">
    <source>
        <dbReference type="ARBA" id="ARBA00022690"/>
    </source>
</evidence>
<protein>
    <submittedName>
        <fullName evidence="7">Antichymotrypsin-2-like</fullName>
    </submittedName>
</protein>
<dbReference type="InterPro" id="IPR023795">
    <property type="entry name" value="Serpin_CS"/>
</dbReference>
<keyword evidence="6" id="KW-1185">Reference proteome</keyword>
<evidence type="ECO:0000256" key="1">
    <source>
        <dbReference type="ARBA" id="ARBA00009500"/>
    </source>
</evidence>
<evidence type="ECO:0000256" key="4">
    <source>
        <dbReference type="RuleBase" id="RU000411"/>
    </source>
</evidence>
<gene>
    <name evidence="7" type="primary">LOC128198220</name>
</gene>
<name>A0ABM3LH27_BICAN</name>
<dbReference type="InterPro" id="IPR023796">
    <property type="entry name" value="Serpin_dom"/>
</dbReference>
<dbReference type="RefSeq" id="XP_052738368.1">
    <property type="nucleotide sequence ID" value="XM_052882408.1"/>
</dbReference>
<keyword evidence="2" id="KW-0646">Protease inhibitor</keyword>
<dbReference type="GeneID" id="128198220"/>
<dbReference type="InterPro" id="IPR000215">
    <property type="entry name" value="Serpin_fam"/>
</dbReference>
<evidence type="ECO:0000313" key="7">
    <source>
        <dbReference type="RefSeq" id="XP_052738368.1"/>
    </source>
</evidence>
<evidence type="ECO:0000256" key="3">
    <source>
        <dbReference type="ARBA" id="ARBA00022900"/>
    </source>
</evidence>
<reference evidence="7" key="1">
    <citation type="submission" date="2025-08" db="UniProtKB">
        <authorList>
            <consortium name="RefSeq"/>
        </authorList>
    </citation>
    <scope>IDENTIFICATION</scope>
</reference>
<proteinExistence type="inferred from homology"/>
<dbReference type="InterPro" id="IPR042178">
    <property type="entry name" value="Serpin_sf_1"/>
</dbReference>
<evidence type="ECO:0000313" key="6">
    <source>
        <dbReference type="Proteomes" id="UP001652582"/>
    </source>
</evidence>
<organism evidence="6 7">
    <name type="scientific">Bicyclus anynana</name>
    <name type="common">Squinting bush brown butterfly</name>
    <dbReference type="NCBI Taxonomy" id="110368"/>
    <lineage>
        <taxon>Eukaryota</taxon>
        <taxon>Metazoa</taxon>
        <taxon>Ecdysozoa</taxon>
        <taxon>Arthropoda</taxon>
        <taxon>Hexapoda</taxon>
        <taxon>Insecta</taxon>
        <taxon>Pterygota</taxon>
        <taxon>Neoptera</taxon>
        <taxon>Endopterygota</taxon>
        <taxon>Lepidoptera</taxon>
        <taxon>Glossata</taxon>
        <taxon>Ditrysia</taxon>
        <taxon>Papilionoidea</taxon>
        <taxon>Nymphalidae</taxon>
        <taxon>Satyrinae</taxon>
        <taxon>Satyrini</taxon>
        <taxon>Mycalesina</taxon>
        <taxon>Bicyclus</taxon>
    </lineage>
</organism>
<dbReference type="PROSITE" id="PS00284">
    <property type="entry name" value="SERPIN"/>
    <property type="match status" value="1"/>
</dbReference>
<sequence length="363" mass="40370">MKGKLSKTFFLAITQPRQNKVCSPLSALLPLGKLALGADGKSLEELLAAIGISKKSQIQDHFKPLIQGLQYLPGVRLDIANRLYVAQNVHIDRNFASQSKEIFDASAVKLEFQYPTYAAEEINSWVSSQTNYMIHGIVSASDITPSTSMLLINAVYFNGRWKEAFKKVENRIFHTPMGRQMVPMMRRKGIYNYTNFKALNAKIIEIPYVGEKASFIIVKPNAREGLAVLLNQLKLAPELLDTAIAKMTETIVDLIIPKFKLETTSNLKDLYEQAEVKQIFNQTDSGLTGITQDGVLYVSSAKQKAFLEIHQHGAEAAASSAVAITKLSYQSAGVVDVDRPFLFFILANSHQLFSGTLYYPLLT</sequence>
<dbReference type="PANTHER" id="PTHR11461">
    <property type="entry name" value="SERINE PROTEASE INHIBITOR, SERPIN"/>
    <property type="match status" value="1"/>
</dbReference>
<dbReference type="SUPFAM" id="SSF56574">
    <property type="entry name" value="Serpins"/>
    <property type="match status" value="1"/>
</dbReference>
<dbReference type="SMART" id="SM00093">
    <property type="entry name" value="SERPIN"/>
    <property type="match status" value="1"/>
</dbReference>
<dbReference type="Gene3D" id="3.30.497.10">
    <property type="entry name" value="Antithrombin, subunit I, domain 2"/>
    <property type="match status" value="1"/>
</dbReference>
<dbReference type="Proteomes" id="UP001652582">
    <property type="component" value="Chromosome 7"/>
</dbReference>
<dbReference type="Pfam" id="PF00079">
    <property type="entry name" value="Serpin"/>
    <property type="match status" value="1"/>
</dbReference>
<dbReference type="Gene3D" id="2.30.39.10">
    <property type="entry name" value="Alpha-1-antitrypsin, domain 1"/>
    <property type="match status" value="1"/>
</dbReference>
<comment type="similarity">
    <text evidence="1 4">Belongs to the serpin family.</text>
</comment>
<accession>A0ABM3LH27</accession>
<dbReference type="PANTHER" id="PTHR11461:SF211">
    <property type="entry name" value="GH10112P-RELATED"/>
    <property type="match status" value="1"/>
</dbReference>
<dbReference type="InterPro" id="IPR036186">
    <property type="entry name" value="Serpin_sf"/>
</dbReference>
<dbReference type="InterPro" id="IPR042185">
    <property type="entry name" value="Serpin_sf_2"/>
</dbReference>
<keyword evidence="3" id="KW-0722">Serine protease inhibitor</keyword>
<feature type="domain" description="Serpin" evidence="5">
    <location>
        <begin position="7"/>
        <end position="360"/>
    </location>
</feature>
<evidence type="ECO:0000259" key="5">
    <source>
        <dbReference type="SMART" id="SM00093"/>
    </source>
</evidence>